<evidence type="ECO:0000313" key="1">
    <source>
        <dbReference type="EMBL" id="KAF9872955.1"/>
    </source>
</evidence>
<sequence length="196" mass="22309">MNQVQPHTKRHPKLQEALDAMSRLFRRNPIRQYLDRRLVAKATREYDLSTREAHMQVLDDFFHPAIAMTMRETPWFRTQTLNGTWDQSEGTFQDRLLSHVVSHLHSNHRIESSDTPKSVEDWIGIIKVVVNQRAAQSCAAQLEALDDMAGSGCADSVLQEETVGHWVKCLVHGLVLNGHRLGRDPRSAPPTRTVSV</sequence>
<reference evidence="1" key="2">
    <citation type="submission" date="2020-11" db="EMBL/GenBank/DDBJ databases">
        <title>Whole genome sequencing of Colletotrichum sp.</title>
        <authorList>
            <person name="Li H."/>
        </authorList>
    </citation>
    <scope>NUCLEOTIDE SEQUENCE</scope>
    <source>
        <strain evidence="1">CkLH20</strain>
    </source>
</reference>
<reference evidence="1" key="1">
    <citation type="submission" date="2020-03" db="EMBL/GenBank/DDBJ databases">
        <authorList>
            <person name="He L."/>
        </authorList>
    </citation>
    <scope>NUCLEOTIDE SEQUENCE</scope>
    <source>
        <strain evidence="1">CkLH20</strain>
    </source>
</reference>
<evidence type="ECO:0000313" key="2">
    <source>
        <dbReference type="Proteomes" id="UP000781932"/>
    </source>
</evidence>
<dbReference type="RefSeq" id="XP_038742416.1">
    <property type="nucleotide sequence ID" value="XM_038892180.1"/>
</dbReference>
<comment type="caution">
    <text evidence="1">The sequence shown here is derived from an EMBL/GenBank/DDBJ whole genome shotgun (WGS) entry which is preliminary data.</text>
</comment>
<dbReference type="GeneID" id="62165254"/>
<name>A0A9P6LHU8_9PEZI</name>
<protein>
    <submittedName>
        <fullName evidence="1">Uncharacterized protein</fullName>
    </submittedName>
</protein>
<dbReference type="Proteomes" id="UP000781932">
    <property type="component" value="Unassembled WGS sequence"/>
</dbReference>
<dbReference type="EMBL" id="JAATWM020000034">
    <property type="protein sequence ID" value="KAF9872955.1"/>
    <property type="molecule type" value="Genomic_DNA"/>
</dbReference>
<accession>A0A9P6LHU8</accession>
<keyword evidence="2" id="KW-1185">Reference proteome</keyword>
<dbReference type="AlphaFoldDB" id="A0A9P6LHU8"/>
<gene>
    <name evidence="1" type="ORF">CkaCkLH20_09465</name>
</gene>
<proteinExistence type="predicted"/>
<organism evidence="1 2">
    <name type="scientific">Colletotrichum karsti</name>
    <dbReference type="NCBI Taxonomy" id="1095194"/>
    <lineage>
        <taxon>Eukaryota</taxon>
        <taxon>Fungi</taxon>
        <taxon>Dikarya</taxon>
        <taxon>Ascomycota</taxon>
        <taxon>Pezizomycotina</taxon>
        <taxon>Sordariomycetes</taxon>
        <taxon>Hypocreomycetidae</taxon>
        <taxon>Glomerellales</taxon>
        <taxon>Glomerellaceae</taxon>
        <taxon>Colletotrichum</taxon>
        <taxon>Colletotrichum boninense species complex</taxon>
    </lineage>
</organism>